<evidence type="ECO:0000256" key="1">
    <source>
        <dbReference type="SAM" id="SignalP"/>
    </source>
</evidence>
<accession>A0A7I7QZW2</accession>
<name>A0A7I7QZW2_9MYCO</name>
<dbReference type="Proteomes" id="UP000467193">
    <property type="component" value="Chromosome"/>
</dbReference>
<dbReference type="AlphaFoldDB" id="A0A7I7QZW2"/>
<keyword evidence="1" id="KW-0732">Signal</keyword>
<proteinExistence type="predicted"/>
<sequence>MLTYHLSMNRAVTMSLSSAALVLSGVAGATSAHAQPPPPGTLCSFTLSPPHVVQVDGADMVTATVAPDGCAGAFRPRSSVVCVQAADSSAQCSQGRDADIAQVFTPYRPGTSYTATGRGLGALFNDASEPNWQLLGPITAVL</sequence>
<evidence type="ECO:0000313" key="2">
    <source>
        <dbReference type="EMBL" id="BBY31497.1"/>
    </source>
</evidence>
<reference evidence="2 3" key="1">
    <citation type="journal article" date="2019" name="Emerg. Microbes Infect.">
        <title>Comprehensive subspecies identification of 175 nontuberculous mycobacteria species based on 7547 genomic profiles.</title>
        <authorList>
            <person name="Matsumoto Y."/>
            <person name="Kinjo T."/>
            <person name="Motooka D."/>
            <person name="Nabeya D."/>
            <person name="Jung N."/>
            <person name="Uechi K."/>
            <person name="Horii T."/>
            <person name="Iida T."/>
            <person name="Fujita J."/>
            <person name="Nakamura S."/>
        </authorList>
    </citation>
    <scope>NUCLEOTIDE SEQUENCE [LARGE SCALE GENOMIC DNA]</scope>
    <source>
        <strain evidence="2 3">JCM 17899</strain>
    </source>
</reference>
<dbReference type="EMBL" id="AP022588">
    <property type="protein sequence ID" value="BBY31497.1"/>
    <property type="molecule type" value="Genomic_DNA"/>
</dbReference>
<protein>
    <recommendedName>
        <fullName evidence="4">Secreted protein</fullName>
    </recommendedName>
</protein>
<dbReference type="KEGG" id="msei:MSEDJ_55930"/>
<organism evidence="2 3">
    <name type="scientific">Mycolicibacterium sediminis</name>
    <dbReference type="NCBI Taxonomy" id="1286180"/>
    <lineage>
        <taxon>Bacteria</taxon>
        <taxon>Bacillati</taxon>
        <taxon>Actinomycetota</taxon>
        <taxon>Actinomycetes</taxon>
        <taxon>Mycobacteriales</taxon>
        <taxon>Mycobacteriaceae</taxon>
        <taxon>Mycolicibacterium</taxon>
    </lineage>
</organism>
<keyword evidence="3" id="KW-1185">Reference proteome</keyword>
<evidence type="ECO:0000313" key="3">
    <source>
        <dbReference type="Proteomes" id="UP000467193"/>
    </source>
</evidence>
<gene>
    <name evidence="2" type="ORF">MSEDJ_55930</name>
</gene>
<feature type="chain" id="PRO_5029800284" description="Secreted protein" evidence="1">
    <location>
        <begin position="35"/>
        <end position="142"/>
    </location>
</feature>
<evidence type="ECO:0008006" key="4">
    <source>
        <dbReference type="Google" id="ProtNLM"/>
    </source>
</evidence>
<feature type="signal peptide" evidence="1">
    <location>
        <begin position="1"/>
        <end position="34"/>
    </location>
</feature>